<dbReference type="SUPFAM" id="SSF50729">
    <property type="entry name" value="PH domain-like"/>
    <property type="match status" value="1"/>
</dbReference>
<keyword evidence="2 3" id="KW-0728">SH3 domain</keyword>
<dbReference type="eggNOG" id="KOG3557">
    <property type="taxonomic scope" value="Eukaryota"/>
</dbReference>
<feature type="compositionally biased region" description="Basic residues" evidence="4">
    <location>
        <begin position="452"/>
        <end position="461"/>
    </location>
</feature>
<dbReference type="InterPro" id="IPR039801">
    <property type="entry name" value="EPS8-like"/>
</dbReference>
<dbReference type="Pfam" id="PF18016">
    <property type="entry name" value="SAM_3"/>
    <property type="match status" value="1"/>
</dbReference>
<dbReference type="InterPro" id="IPR006020">
    <property type="entry name" value="PTB/PI_dom"/>
</dbReference>
<comment type="similarity">
    <text evidence="1">Belongs to the EPS8 family.</text>
</comment>
<feature type="compositionally biased region" description="Polar residues" evidence="4">
    <location>
        <begin position="434"/>
        <end position="450"/>
    </location>
</feature>
<dbReference type="Pfam" id="PF22975">
    <property type="entry name" value="EPS8_2nd"/>
    <property type="match status" value="1"/>
</dbReference>
<dbReference type="GO" id="GO:0003779">
    <property type="term" value="F:actin binding"/>
    <property type="evidence" value="ECO:0007669"/>
    <property type="project" value="TreeGrafter"/>
</dbReference>
<dbReference type="PANTHER" id="PTHR12287:SF23">
    <property type="entry name" value="AROUSER, ISOFORM A-RELATED"/>
    <property type="match status" value="1"/>
</dbReference>
<dbReference type="Pfam" id="PF00018">
    <property type="entry name" value="SH3_1"/>
    <property type="match status" value="1"/>
</dbReference>
<sequence>AKPSAKALFEQRKNYTRKEATSEVTEYEVDHLASFPVDRKGGVLSVQDGIRKLKLLDARGKIWAQRILLSVDAKLIKLLDCSENELEQFAMSSVMHLETNTDIPTFPSILALVVKEQDQKNSSLHYFQCSQVPAEVIGADIQSACKDFKRKKGHKSRPETLRANRDTIQASMRRAPSQLDINVKERVAAWTTTIEAQITSPRALSSSQQENSAEMMAFKVHRDVQMLNHALDDIEMFVAMIQKAAEAQQEISARQKSRSSKRSSSKRGKKESGLGMLELRSRLPPEPEFVDVLQKFKFCFNLLSKLRNHIRNPSAIEIVHFIFQPLLIVIQASKDLAQTVQCPLLTREAIDFLNNCMDANEAHILRQLGHYWTMSKHEFPKDVYFAPYVPQFKSGWEPPLPFMDTGASELAAYIAEQADHVQRKEEKWKANGANVSFNLPTNGNEATSAFKQHPKRRHTEKKSKPFFTVRNQAAQHGGTPQNKERILCRAMQDFVARNEHELSVKLDDLLDVLDDSKVWWKVKNQDGDSGYVPSGQMLVISSATKSPPHSNAPSSPPQTPRSSLVNKLYYIFTRAFCAGVPPPPTPPPPPPPLAPPIAPPLNNMQPRIHPGKLDLALSSVVLKKAAPRESPRLNSSSDLHEELRQRVSSQKPRNFKLPKKTGELISMILSKESSVEDVKSWLSSHGFSSLTIDSLSVLDGAQIFSLTKDELKMICDEEGSRVHSQLLVQKSMLSSASNGVSELDKIMQRRRQDL</sequence>
<dbReference type="AlphaFoldDB" id="H2ZNP1"/>
<feature type="region of interest" description="Disordered" evidence="4">
    <location>
        <begin position="626"/>
        <end position="654"/>
    </location>
</feature>
<evidence type="ECO:0000256" key="1">
    <source>
        <dbReference type="ARBA" id="ARBA00006197"/>
    </source>
</evidence>
<evidence type="ECO:0000256" key="4">
    <source>
        <dbReference type="SAM" id="MobiDB-lite"/>
    </source>
</evidence>
<keyword evidence="7" id="KW-1185">Reference proteome</keyword>
<accession>H2ZNP1</accession>
<dbReference type="Gene3D" id="2.30.30.40">
    <property type="entry name" value="SH3 Domains"/>
    <property type="match status" value="1"/>
</dbReference>
<dbReference type="GO" id="GO:0035023">
    <property type="term" value="P:regulation of Rho protein signal transduction"/>
    <property type="evidence" value="ECO:0007669"/>
    <property type="project" value="TreeGrafter"/>
</dbReference>
<dbReference type="SUPFAM" id="SSF50044">
    <property type="entry name" value="SH3-domain"/>
    <property type="match status" value="1"/>
</dbReference>
<dbReference type="CDD" id="cd09540">
    <property type="entry name" value="SAM_EPS8-like"/>
    <property type="match status" value="1"/>
</dbReference>
<proteinExistence type="inferred from homology"/>
<organism evidence="6 7">
    <name type="scientific">Ciona savignyi</name>
    <name type="common">Pacific transparent sea squirt</name>
    <dbReference type="NCBI Taxonomy" id="51511"/>
    <lineage>
        <taxon>Eukaryota</taxon>
        <taxon>Metazoa</taxon>
        <taxon>Chordata</taxon>
        <taxon>Tunicata</taxon>
        <taxon>Ascidiacea</taxon>
        <taxon>Phlebobranchia</taxon>
        <taxon>Cionidae</taxon>
        <taxon>Ciona</taxon>
    </lineage>
</organism>
<dbReference type="InterPro" id="IPR036028">
    <property type="entry name" value="SH3-like_dom_sf"/>
</dbReference>
<dbReference type="InterPro" id="IPR013625">
    <property type="entry name" value="PTB"/>
</dbReference>
<dbReference type="Proteomes" id="UP000007875">
    <property type="component" value="Unassembled WGS sequence"/>
</dbReference>
<dbReference type="InterPro" id="IPR001452">
    <property type="entry name" value="SH3_domain"/>
</dbReference>
<reference evidence="6" key="2">
    <citation type="submission" date="2025-08" db="UniProtKB">
        <authorList>
            <consortium name="Ensembl"/>
        </authorList>
    </citation>
    <scope>IDENTIFICATION</scope>
</reference>
<dbReference type="InterPro" id="IPR033928">
    <property type="entry name" value="EPS8_PTB"/>
</dbReference>
<dbReference type="STRING" id="51511.ENSCSAVP00000019207"/>
<dbReference type="GO" id="GO:0031982">
    <property type="term" value="C:vesicle"/>
    <property type="evidence" value="ECO:0007669"/>
    <property type="project" value="TreeGrafter"/>
</dbReference>
<dbReference type="InParanoid" id="H2ZNP1"/>
<dbReference type="PROSITE" id="PS50002">
    <property type="entry name" value="SH3"/>
    <property type="match status" value="1"/>
</dbReference>
<feature type="region of interest" description="Disordered" evidence="4">
    <location>
        <begin position="434"/>
        <end position="462"/>
    </location>
</feature>
<dbReference type="FunCoup" id="H2ZNP1">
    <property type="interactions" value="8"/>
</dbReference>
<dbReference type="GO" id="GO:0007266">
    <property type="term" value="P:Rho protein signal transduction"/>
    <property type="evidence" value="ECO:0007669"/>
    <property type="project" value="TreeGrafter"/>
</dbReference>
<dbReference type="Pfam" id="PF08416">
    <property type="entry name" value="PTB"/>
    <property type="match status" value="1"/>
</dbReference>
<dbReference type="Gene3D" id="2.30.29.30">
    <property type="entry name" value="Pleckstrin-homology domain (PH domain)/Phosphotyrosine-binding domain (PTB)"/>
    <property type="match status" value="1"/>
</dbReference>
<evidence type="ECO:0000259" key="5">
    <source>
        <dbReference type="PROSITE" id="PS50002"/>
    </source>
</evidence>
<evidence type="ECO:0000256" key="2">
    <source>
        <dbReference type="ARBA" id="ARBA00022443"/>
    </source>
</evidence>
<feature type="region of interest" description="Disordered" evidence="4">
    <location>
        <begin position="250"/>
        <end position="272"/>
    </location>
</feature>
<dbReference type="PANTHER" id="PTHR12287">
    <property type="entry name" value="EPIDERMAL GROWTH FACTOR RECEPTOR KINASE SUBSTRATE EPS8-RELATED PROTEIN"/>
    <property type="match status" value="1"/>
</dbReference>
<reference evidence="7" key="1">
    <citation type="submission" date="2003-08" db="EMBL/GenBank/DDBJ databases">
        <authorList>
            <person name="Birren B."/>
            <person name="Nusbaum C."/>
            <person name="Abebe A."/>
            <person name="Abouelleil A."/>
            <person name="Adekoya E."/>
            <person name="Ait-zahra M."/>
            <person name="Allen N."/>
            <person name="Allen T."/>
            <person name="An P."/>
            <person name="Anderson M."/>
            <person name="Anderson S."/>
            <person name="Arachchi H."/>
            <person name="Armbruster J."/>
            <person name="Bachantsang P."/>
            <person name="Baldwin J."/>
            <person name="Barry A."/>
            <person name="Bayul T."/>
            <person name="Blitshsteyn B."/>
            <person name="Bloom T."/>
            <person name="Blye J."/>
            <person name="Boguslavskiy L."/>
            <person name="Borowsky M."/>
            <person name="Boukhgalter B."/>
            <person name="Brunache A."/>
            <person name="Butler J."/>
            <person name="Calixte N."/>
            <person name="Calvo S."/>
            <person name="Camarata J."/>
            <person name="Campo K."/>
            <person name="Chang J."/>
            <person name="Cheshatsang Y."/>
            <person name="Citroen M."/>
            <person name="Collymore A."/>
            <person name="Considine T."/>
            <person name="Cook A."/>
            <person name="Cooke P."/>
            <person name="Corum B."/>
            <person name="Cuomo C."/>
            <person name="David R."/>
            <person name="Dawoe T."/>
            <person name="Degray S."/>
            <person name="Dodge S."/>
            <person name="Dooley K."/>
            <person name="Dorje P."/>
            <person name="Dorjee K."/>
            <person name="Dorris L."/>
            <person name="Duffey N."/>
            <person name="Dupes A."/>
            <person name="Elkins T."/>
            <person name="Engels R."/>
            <person name="Erickson J."/>
            <person name="Farina A."/>
            <person name="Faro S."/>
            <person name="Ferreira P."/>
            <person name="Fischer H."/>
            <person name="Fitzgerald M."/>
            <person name="Foley K."/>
            <person name="Gage D."/>
            <person name="Galagan J."/>
            <person name="Gearin G."/>
            <person name="Gnerre S."/>
            <person name="Gnirke A."/>
            <person name="Goyette A."/>
            <person name="Graham J."/>
            <person name="Grandbois E."/>
            <person name="Gyaltsen K."/>
            <person name="Hafez N."/>
            <person name="Hagopian D."/>
            <person name="Hagos B."/>
            <person name="Hall J."/>
            <person name="Hatcher B."/>
            <person name="Heller A."/>
            <person name="Higgins H."/>
            <person name="Honan T."/>
            <person name="Horn A."/>
            <person name="Houde N."/>
            <person name="Hughes L."/>
            <person name="Hulme W."/>
            <person name="Husby E."/>
            <person name="Iliev I."/>
            <person name="Jaffe D."/>
            <person name="Jones C."/>
            <person name="Kamal M."/>
            <person name="Kamat A."/>
            <person name="Kamvysselis M."/>
            <person name="Karlsson E."/>
            <person name="Kells C."/>
            <person name="Kieu A."/>
            <person name="Kisner P."/>
            <person name="Kodira C."/>
            <person name="Kulbokas E."/>
            <person name="Labutti K."/>
            <person name="Lama D."/>
            <person name="Landers T."/>
            <person name="Leger J."/>
            <person name="Levine S."/>
            <person name="Lewis D."/>
            <person name="Lewis T."/>
            <person name="Lindblad-toh K."/>
            <person name="Liu X."/>
            <person name="Lokyitsang T."/>
            <person name="Lokyitsang Y."/>
            <person name="Lucien O."/>
            <person name="Lui A."/>
            <person name="Ma L.J."/>
            <person name="Mabbitt R."/>
            <person name="Macdonald J."/>
            <person name="Maclean C."/>
            <person name="Major J."/>
            <person name="Manning J."/>
            <person name="Marabella R."/>
            <person name="Maru K."/>
            <person name="Matthews C."/>
            <person name="Mauceli E."/>
            <person name="Mccarthy M."/>
            <person name="Mcdonough S."/>
            <person name="Mcghee T."/>
            <person name="Meldrim J."/>
            <person name="Meneus L."/>
            <person name="Mesirov J."/>
            <person name="Mihalev A."/>
            <person name="Mihova T."/>
            <person name="Mikkelsen T."/>
            <person name="Mlenga V."/>
            <person name="Moru K."/>
            <person name="Mozes J."/>
            <person name="Mulrain L."/>
            <person name="Munson G."/>
            <person name="Naylor J."/>
            <person name="Newes C."/>
            <person name="Nguyen C."/>
            <person name="Nguyen N."/>
            <person name="Nguyen T."/>
            <person name="Nicol R."/>
            <person name="Nielsen C."/>
            <person name="Nizzari M."/>
            <person name="Norbu C."/>
            <person name="Norbu N."/>
            <person name="O'donnell P."/>
            <person name="Okoawo O."/>
            <person name="O'leary S."/>
            <person name="Omotosho B."/>
            <person name="O'neill K."/>
            <person name="Osman S."/>
            <person name="Parker S."/>
            <person name="Perrin D."/>
            <person name="Phunkhang P."/>
            <person name="Piqani B."/>
            <person name="Purcell S."/>
            <person name="Rachupka T."/>
            <person name="Ramasamy U."/>
            <person name="Rameau R."/>
            <person name="Ray V."/>
            <person name="Raymond C."/>
            <person name="Retta R."/>
            <person name="Richardson S."/>
            <person name="Rise C."/>
            <person name="Rodriguez J."/>
            <person name="Rogers J."/>
            <person name="Rogov P."/>
            <person name="Rutman M."/>
            <person name="Schupbach R."/>
            <person name="Seaman C."/>
            <person name="Settipalli S."/>
            <person name="Sharpe T."/>
            <person name="Sheridan J."/>
            <person name="Sherpa N."/>
            <person name="Shi J."/>
            <person name="Smirnov S."/>
            <person name="Smith C."/>
            <person name="Sougnez C."/>
            <person name="Spencer B."/>
            <person name="Stalker J."/>
            <person name="Stange-thomann N."/>
            <person name="Stavropoulos S."/>
            <person name="Stetson K."/>
            <person name="Stone C."/>
            <person name="Stone S."/>
            <person name="Stubbs M."/>
            <person name="Talamas J."/>
            <person name="Tchuinga P."/>
            <person name="Tenzing P."/>
            <person name="Tesfaye S."/>
            <person name="Theodore J."/>
            <person name="Thoulutsang Y."/>
            <person name="Topham K."/>
            <person name="Towey S."/>
            <person name="Tsamla T."/>
            <person name="Tsomo N."/>
            <person name="Vallee D."/>
            <person name="Vassiliev H."/>
            <person name="Venkataraman V."/>
            <person name="Vinson J."/>
            <person name="Vo A."/>
            <person name="Wade C."/>
            <person name="Wang S."/>
            <person name="Wangchuk T."/>
            <person name="Wangdi T."/>
            <person name="Whittaker C."/>
            <person name="Wilkinson J."/>
            <person name="Wu Y."/>
            <person name="Wyman D."/>
            <person name="Yadav S."/>
            <person name="Yang S."/>
            <person name="Yang X."/>
            <person name="Yeager S."/>
            <person name="Yee E."/>
            <person name="Young G."/>
            <person name="Zainoun J."/>
            <person name="Zembeck L."/>
            <person name="Zimmer A."/>
            <person name="Zody M."/>
            <person name="Lander E."/>
        </authorList>
    </citation>
    <scope>NUCLEOTIDE SEQUENCE [LARGE SCALE GENOMIC DNA]</scope>
</reference>
<dbReference type="GO" id="GO:0032587">
    <property type="term" value="C:ruffle membrane"/>
    <property type="evidence" value="ECO:0007669"/>
    <property type="project" value="TreeGrafter"/>
</dbReference>
<feature type="compositionally biased region" description="Basic residues" evidence="4">
    <location>
        <begin position="255"/>
        <end position="269"/>
    </location>
</feature>
<protein>
    <recommendedName>
        <fullName evidence="5">SH3 domain-containing protein</fullName>
    </recommendedName>
</protein>
<name>H2ZNP1_CIOSA</name>
<dbReference type="OMA" id="NKNWWEC"/>
<dbReference type="Gene3D" id="1.10.150.50">
    <property type="entry name" value="Transcription Factor, Ets-1"/>
    <property type="match status" value="1"/>
</dbReference>
<dbReference type="Ensembl" id="ENSCSAVT00000019414.1">
    <property type="protein sequence ID" value="ENSCSAVP00000019207.1"/>
    <property type="gene ID" value="ENSCSAVG00000011277.1"/>
</dbReference>
<dbReference type="GO" id="GO:1900029">
    <property type="term" value="P:positive regulation of ruffle assembly"/>
    <property type="evidence" value="ECO:0007669"/>
    <property type="project" value="TreeGrafter"/>
</dbReference>
<feature type="compositionally biased region" description="Pro residues" evidence="4">
    <location>
        <begin position="581"/>
        <end position="599"/>
    </location>
</feature>
<feature type="region of interest" description="Disordered" evidence="4">
    <location>
        <begin position="542"/>
        <end position="562"/>
    </location>
</feature>
<dbReference type="InterPro" id="IPR041418">
    <property type="entry name" value="SAM_3"/>
</dbReference>
<dbReference type="InterPro" id="IPR011993">
    <property type="entry name" value="PH-like_dom_sf"/>
</dbReference>
<dbReference type="SMART" id="SM00326">
    <property type="entry name" value="SH3"/>
    <property type="match status" value="1"/>
</dbReference>
<evidence type="ECO:0000256" key="3">
    <source>
        <dbReference type="PROSITE-ProRule" id="PRU00192"/>
    </source>
</evidence>
<evidence type="ECO:0000313" key="6">
    <source>
        <dbReference type="Ensembl" id="ENSCSAVP00000019207.1"/>
    </source>
</evidence>
<dbReference type="GeneTree" id="ENSGT00940000167635"/>
<reference evidence="6" key="3">
    <citation type="submission" date="2025-09" db="UniProtKB">
        <authorList>
            <consortium name="Ensembl"/>
        </authorList>
    </citation>
    <scope>IDENTIFICATION</scope>
</reference>
<dbReference type="CDD" id="cd01210">
    <property type="entry name" value="PTB_EPS8"/>
    <property type="match status" value="1"/>
</dbReference>
<dbReference type="InterPro" id="IPR013761">
    <property type="entry name" value="SAM/pointed_sf"/>
</dbReference>
<feature type="domain" description="SH3" evidence="5">
    <location>
        <begin position="483"/>
        <end position="542"/>
    </location>
</feature>
<evidence type="ECO:0000313" key="7">
    <source>
        <dbReference type="Proteomes" id="UP000007875"/>
    </source>
</evidence>
<dbReference type="InterPro" id="IPR055093">
    <property type="entry name" value="EPS8_2nd"/>
</dbReference>
<feature type="region of interest" description="Disordered" evidence="4">
    <location>
        <begin position="581"/>
        <end position="609"/>
    </location>
</feature>
<dbReference type="SMART" id="SM00462">
    <property type="entry name" value="PTB"/>
    <property type="match status" value="1"/>
</dbReference>